<dbReference type="Proteomes" id="UP001159405">
    <property type="component" value="Unassembled WGS sequence"/>
</dbReference>
<protein>
    <submittedName>
        <fullName evidence="1">Uncharacterized protein</fullName>
    </submittedName>
</protein>
<sequence length="226" mass="25857">MEHCAKLSLGHKWNVAVKVCAQDSKINQKKKLWVDIKELYPDAIVEMSKNSIEVTLNSPKENHQFAVFGTPDVIDKKRMQLGLFGEKPVTGKDWKIIPILFDDTVMAYQNVCRAEKARGRQLLTTLAGLFVSNSDQDIEINFRDVELSWKVKGGKTKIIRSKDAWNSPEDCTDFPRCFIEISHEDIKKRSFMFALIVSHEHDYAGAEVIAYYEDPVEVHTEKGQKP</sequence>
<name>A0ABN8PAA3_9CNID</name>
<accession>A0ABN8PAA3</accession>
<comment type="caution">
    <text evidence="1">The sequence shown here is derived from an EMBL/GenBank/DDBJ whole genome shotgun (WGS) entry which is preliminary data.</text>
</comment>
<organism evidence="1 2">
    <name type="scientific">Porites lobata</name>
    <dbReference type="NCBI Taxonomy" id="104759"/>
    <lineage>
        <taxon>Eukaryota</taxon>
        <taxon>Metazoa</taxon>
        <taxon>Cnidaria</taxon>
        <taxon>Anthozoa</taxon>
        <taxon>Hexacorallia</taxon>
        <taxon>Scleractinia</taxon>
        <taxon>Fungiina</taxon>
        <taxon>Poritidae</taxon>
        <taxon>Porites</taxon>
    </lineage>
</organism>
<reference evidence="1 2" key="1">
    <citation type="submission" date="2022-05" db="EMBL/GenBank/DDBJ databases">
        <authorList>
            <consortium name="Genoscope - CEA"/>
            <person name="William W."/>
        </authorList>
    </citation>
    <scope>NUCLEOTIDE SEQUENCE [LARGE SCALE GENOMIC DNA]</scope>
</reference>
<gene>
    <name evidence="1" type="ORF">PLOB_00037963</name>
</gene>
<keyword evidence="2" id="KW-1185">Reference proteome</keyword>
<evidence type="ECO:0000313" key="1">
    <source>
        <dbReference type="EMBL" id="CAH3135559.1"/>
    </source>
</evidence>
<evidence type="ECO:0000313" key="2">
    <source>
        <dbReference type="Proteomes" id="UP001159405"/>
    </source>
</evidence>
<dbReference type="EMBL" id="CALNXK010000056">
    <property type="protein sequence ID" value="CAH3135559.1"/>
    <property type="molecule type" value="Genomic_DNA"/>
</dbReference>
<proteinExistence type="predicted"/>